<dbReference type="EnsemblPlants" id="OB06G26000.1">
    <property type="protein sequence ID" value="OB06G26000.1"/>
    <property type="gene ID" value="OB06G26000"/>
</dbReference>
<dbReference type="FunFam" id="3.30.200.20:FF:000622">
    <property type="entry name" value="Putative leucine-rich repeat receptor-like protein kinase family protein"/>
    <property type="match status" value="1"/>
</dbReference>
<keyword evidence="6" id="KW-0433">Leucine-rich repeat</keyword>
<evidence type="ECO:0000256" key="6">
    <source>
        <dbReference type="ARBA" id="ARBA00022614"/>
    </source>
</evidence>
<evidence type="ECO:0000256" key="13">
    <source>
        <dbReference type="ARBA" id="ARBA00022840"/>
    </source>
</evidence>
<comment type="subcellular location">
    <subcellularLocation>
        <location evidence="1">Cell membrane</location>
        <topology evidence="1">Single-pass membrane protein</topology>
    </subcellularLocation>
</comment>
<dbReference type="SMART" id="SM00369">
    <property type="entry name" value="LRR_TYP"/>
    <property type="match status" value="8"/>
</dbReference>
<sequence length="1036" mass="111074">MSNTYLLLHALLPLLLLAGGSAAAGDRDTLVALRKAWGNPPKLASWDPATAATDHCSWQGVTCSDGTGGGGRAVTELSLRDMNLTGTVPAAVCDLPSLTRLDLSGNNLSGAFPAAALYRCSRLLFLDLAENSFDGALPRDIGRLSPAMEHLNLSSNSFGGEVPPAVAALPALKSLLLDTNQFTGAYPAAEIGNLTSLEHLTLAANAFAPAPVPRAFAKLTNLTYLWMSKMNMTGGIPEEFSSLTELTLFDLSSNKLSGAIPAWVWRHQKLEYLYLFNNELTGELPRNVTAVNLVEIDLSTNQLGGEMPEDFGNLNNLTLLFLYFNQLTGTIPAGIGLLPKLNDIRLFNNHLTGELPPELGKHSPVGNIEISNNNLSGRLPETLCANGKLFDIVAFNNSFSGELPANLGDCVLMNNLMLYNNRFSGDFPEKIWSFKKLTTVMIQNNSFTGALPAVISPNISRIEMGNNMFSGSIPASAIKLTVFKAENNQLAGELPADMSKLTDLTDLSVPGNRIAGSIPVSIKLLVKLNSLNLSGNRIAGVIPPASIGTLPALTILDLSGNQLTGDIPADLGNLNFNSLNVSSNQLAGEVPLALQGAAYDRSFLGTHLCARSGSGTKLPTCPGGGGSGGGGHDELSKGLIILFSMLAGIVLVGSAGIAWLLLRRRKDSQDVTDWKMTQFTPLDFTESDVLSNIKEENVIGSGGSGKVYRIHLASRGGAGAGRTVAVKKIWNSRKLDAKLDKEFEAEVTVLGNIRHNNIVKLLCCISSQDAKLLVYEYMEHGSLDRWLHHRDREGAPAPLDWPTRLAIAIDAARGLSYMHHDCAQAIVHRDVKSSNILLDPEFQAKIADFGLARMLVKSGEPESVSAIGGTFGYMAPEYGYSKKVNEKVDVYSFGVVLLELTTGKVANDAGADFCLAEWAWRRYQKGPPFDDAVDENIREQASLPDVMSVFTLGVICTGENPPARPSMKDVLHHLLRCDRMSAQGPEQLCQLDYVDGAAPLLEAKKGSRRRSSASSGRWDAGGGDDDDSGNFVVHVV</sequence>
<dbReference type="PANTHER" id="PTHR45974:SF274">
    <property type="entry name" value="PROTEIN KINASE DOMAIN-CONTAINING PROTEIN"/>
    <property type="match status" value="1"/>
</dbReference>
<dbReference type="FunFam" id="3.80.10.10:FF:000221">
    <property type="entry name" value="Leucine-rich repeat receptor-like protein kinase PXL1"/>
    <property type="match status" value="1"/>
</dbReference>
<proteinExistence type="inferred from homology"/>
<keyword evidence="10" id="KW-0677">Repeat</keyword>
<evidence type="ECO:0000256" key="8">
    <source>
        <dbReference type="ARBA" id="ARBA00022692"/>
    </source>
</evidence>
<evidence type="ECO:0000256" key="10">
    <source>
        <dbReference type="ARBA" id="ARBA00022737"/>
    </source>
</evidence>
<accession>J3MF06</accession>
<dbReference type="InterPro" id="IPR008271">
    <property type="entry name" value="Ser/Thr_kinase_AS"/>
</dbReference>
<feature type="region of interest" description="Disordered" evidence="20">
    <location>
        <begin position="1004"/>
        <end position="1025"/>
    </location>
</feature>
<evidence type="ECO:0000313" key="24">
    <source>
        <dbReference type="EnsemblPlants" id="OB06G26000.1"/>
    </source>
</evidence>
<feature type="domain" description="Protein kinase" evidence="23">
    <location>
        <begin position="693"/>
        <end position="975"/>
    </location>
</feature>
<dbReference type="SMART" id="SM00220">
    <property type="entry name" value="S_TKc"/>
    <property type="match status" value="1"/>
</dbReference>
<dbReference type="Gene3D" id="1.10.510.10">
    <property type="entry name" value="Transferase(Phosphotransferase) domain 1"/>
    <property type="match status" value="1"/>
</dbReference>
<dbReference type="FunFam" id="3.80.10.10:FF:000642">
    <property type="entry name" value="Leucine-rich receptor-like protein kinase family protein"/>
    <property type="match status" value="1"/>
</dbReference>
<evidence type="ECO:0000313" key="25">
    <source>
        <dbReference type="Proteomes" id="UP000006038"/>
    </source>
</evidence>
<evidence type="ECO:0000256" key="2">
    <source>
        <dbReference type="ARBA" id="ARBA00008684"/>
    </source>
</evidence>
<dbReference type="Proteomes" id="UP000006038">
    <property type="component" value="Chromosome 6"/>
</dbReference>
<evidence type="ECO:0000256" key="4">
    <source>
        <dbReference type="ARBA" id="ARBA00022475"/>
    </source>
</evidence>
<dbReference type="PANTHER" id="PTHR45974">
    <property type="entry name" value="RECEPTOR-LIKE PROTEIN 55"/>
    <property type="match status" value="1"/>
</dbReference>
<evidence type="ECO:0000256" key="7">
    <source>
        <dbReference type="ARBA" id="ARBA00022679"/>
    </source>
</evidence>
<dbReference type="InterPro" id="IPR032675">
    <property type="entry name" value="LRR_dom_sf"/>
</dbReference>
<evidence type="ECO:0000256" key="19">
    <source>
        <dbReference type="PROSITE-ProRule" id="PRU10141"/>
    </source>
</evidence>
<reference evidence="24" key="1">
    <citation type="journal article" date="2013" name="Nat. Commun.">
        <title>Whole-genome sequencing of Oryza brachyantha reveals mechanisms underlying Oryza genome evolution.</title>
        <authorList>
            <person name="Chen J."/>
            <person name="Huang Q."/>
            <person name="Gao D."/>
            <person name="Wang J."/>
            <person name="Lang Y."/>
            <person name="Liu T."/>
            <person name="Li B."/>
            <person name="Bai Z."/>
            <person name="Luis Goicoechea J."/>
            <person name="Liang C."/>
            <person name="Chen C."/>
            <person name="Zhang W."/>
            <person name="Sun S."/>
            <person name="Liao Y."/>
            <person name="Zhang X."/>
            <person name="Yang L."/>
            <person name="Song C."/>
            <person name="Wang M."/>
            <person name="Shi J."/>
            <person name="Liu G."/>
            <person name="Liu J."/>
            <person name="Zhou H."/>
            <person name="Zhou W."/>
            <person name="Yu Q."/>
            <person name="An N."/>
            <person name="Chen Y."/>
            <person name="Cai Q."/>
            <person name="Wang B."/>
            <person name="Liu B."/>
            <person name="Min J."/>
            <person name="Huang Y."/>
            <person name="Wu H."/>
            <person name="Li Z."/>
            <person name="Zhang Y."/>
            <person name="Yin Y."/>
            <person name="Song W."/>
            <person name="Jiang J."/>
            <person name="Jackson S.A."/>
            <person name="Wing R.A."/>
            <person name="Wang J."/>
            <person name="Chen M."/>
        </authorList>
    </citation>
    <scope>NUCLEOTIDE SEQUENCE [LARGE SCALE GENOMIC DNA]</scope>
    <source>
        <strain evidence="24">cv. IRGC 101232</strain>
    </source>
</reference>
<feature type="transmembrane region" description="Helical" evidence="21">
    <location>
        <begin position="639"/>
        <end position="662"/>
    </location>
</feature>
<dbReference type="eggNOG" id="ENOG502QQPF">
    <property type="taxonomic scope" value="Eukaryota"/>
</dbReference>
<dbReference type="HOGENOM" id="CLU_000288_22_1_1"/>
<dbReference type="AlphaFoldDB" id="J3MF06"/>
<dbReference type="PROSITE" id="PS00108">
    <property type="entry name" value="PROTEIN_KINASE_ST"/>
    <property type="match status" value="1"/>
</dbReference>
<evidence type="ECO:0000256" key="22">
    <source>
        <dbReference type="SAM" id="SignalP"/>
    </source>
</evidence>
<dbReference type="InterPro" id="IPR011009">
    <property type="entry name" value="Kinase-like_dom_sf"/>
</dbReference>
<dbReference type="Gene3D" id="3.30.200.20">
    <property type="entry name" value="Phosphorylase Kinase, domain 1"/>
    <property type="match status" value="1"/>
</dbReference>
<dbReference type="OrthoDB" id="4062651at2759"/>
<protein>
    <recommendedName>
        <fullName evidence="3">non-specific serine/threonine protein kinase</fullName>
        <ecNumber evidence="3">2.7.11.1</ecNumber>
    </recommendedName>
</protein>
<evidence type="ECO:0000256" key="18">
    <source>
        <dbReference type="ARBA" id="ARBA00048679"/>
    </source>
</evidence>
<dbReference type="InterPro" id="IPR017441">
    <property type="entry name" value="Protein_kinase_ATP_BS"/>
</dbReference>
<dbReference type="InterPro" id="IPR000719">
    <property type="entry name" value="Prot_kinase_dom"/>
</dbReference>
<dbReference type="GeneID" id="102719965"/>
<keyword evidence="11 19" id="KW-0547">Nucleotide-binding</keyword>
<reference evidence="24" key="2">
    <citation type="submission" date="2013-04" db="UniProtKB">
        <authorList>
            <consortium name="EnsemblPlants"/>
        </authorList>
    </citation>
    <scope>IDENTIFICATION</scope>
</reference>
<dbReference type="Pfam" id="PF00560">
    <property type="entry name" value="LRR_1"/>
    <property type="match status" value="4"/>
</dbReference>
<comment type="catalytic activity">
    <reaction evidence="17">
        <text>L-threonyl-[protein] + ATP = O-phospho-L-threonyl-[protein] + ADP + H(+)</text>
        <dbReference type="Rhea" id="RHEA:46608"/>
        <dbReference type="Rhea" id="RHEA-COMP:11060"/>
        <dbReference type="Rhea" id="RHEA-COMP:11605"/>
        <dbReference type="ChEBI" id="CHEBI:15378"/>
        <dbReference type="ChEBI" id="CHEBI:30013"/>
        <dbReference type="ChEBI" id="CHEBI:30616"/>
        <dbReference type="ChEBI" id="CHEBI:61977"/>
        <dbReference type="ChEBI" id="CHEBI:456216"/>
        <dbReference type="EC" id="2.7.11.1"/>
    </reaction>
</comment>
<dbReference type="GO" id="GO:0005886">
    <property type="term" value="C:plasma membrane"/>
    <property type="evidence" value="ECO:0007669"/>
    <property type="project" value="UniProtKB-SubCell"/>
</dbReference>
<evidence type="ECO:0000256" key="5">
    <source>
        <dbReference type="ARBA" id="ARBA00022527"/>
    </source>
</evidence>
<dbReference type="Pfam" id="PF13855">
    <property type="entry name" value="LRR_8"/>
    <property type="match status" value="1"/>
</dbReference>
<dbReference type="CDD" id="cd14066">
    <property type="entry name" value="STKc_IRAK"/>
    <property type="match status" value="1"/>
</dbReference>
<keyword evidence="16" id="KW-0325">Glycoprotein</keyword>
<gene>
    <name evidence="24" type="primary">LOC102719965</name>
</gene>
<dbReference type="FunFam" id="1.10.510.10:FF:000714">
    <property type="entry name" value="Kinase family with leucine-rich repeat domain-containing protein"/>
    <property type="match status" value="1"/>
</dbReference>
<keyword evidence="15 21" id="KW-0472">Membrane</keyword>
<dbReference type="GO" id="GO:0004674">
    <property type="term" value="F:protein serine/threonine kinase activity"/>
    <property type="evidence" value="ECO:0007669"/>
    <property type="project" value="UniProtKB-KW"/>
</dbReference>
<evidence type="ECO:0000256" key="15">
    <source>
        <dbReference type="ARBA" id="ARBA00023136"/>
    </source>
</evidence>
<dbReference type="Pfam" id="PF08263">
    <property type="entry name" value="LRRNT_2"/>
    <property type="match status" value="1"/>
</dbReference>
<dbReference type="Gramene" id="OB06G26000.1">
    <property type="protein sequence ID" value="OB06G26000.1"/>
    <property type="gene ID" value="OB06G26000"/>
</dbReference>
<evidence type="ECO:0000256" key="12">
    <source>
        <dbReference type="ARBA" id="ARBA00022777"/>
    </source>
</evidence>
<evidence type="ECO:0000256" key="17">
    <source>
        <dbReference type="ARBA" id="ARBA00047899"/>
    </source>
</evidence>
<dbReference type="PROSITE" id="PS50011">
    <property type="entry name" value="PROTEIN_KINASE_DOM"/>
    <property type="match status" value="1"/>
</dbReference>
<keyword evidence="12" id="KW-0418">Kinase</keyword>
<keyword evidence="4" id="KW-1003">Cell membrane</keyword>
<dbReference type="InterPro" id="IPR013210">
    <property type="entry name" value="LRR_N_plant-typ"/>
</dbReference>
<evidence type="ECO:0000256" key="1">
    <source>
        <dbReference type="ARBA" id="ARBA00004162"/>
    </source>
</evidence>
<keyword evidence="8 21" id="KW-0812">Transmembrane</keyword>
<dbReference type="OMA" id="RDKNIMT"/>
<dbReference type="PROSITE" id="PS00107">
    <property type="entry name" value="PROTEIN_KINASE_ATP"/>
    <property type="match status" value="1"/>
</dbReference>
<feature type="signal peptide" evidence="22">
    <location>
        <begin position="1"/>
        <end position="22"/>
    </location>
</feature>
<dbReference type="GO" id="GO:0005524">
    <property type="term" value="F:ATP binding"/>
    <property type="evidence" value="ECO:0007669"/>
    <property type="project" value="UniProtKB-UniRule"/>
</dbReference>
<evidence type="ECO:0000256" key="21">
    <source>
        <dbReference type="SAM" id="Phobius"/>
    </source>
</evidence>
<feature type="binding site" evidence="19">
    <location>
        <position position="728"/>
    </location>
    <ligand>
        <name>ATP</name>
        <dbReference type="ChEBI" id="CHEBI:30616"/>
    </ligand>
</feature>
<evidence type="ECO:0000256" key="9">
    <source>
        <dbReference type="ARBA" id="ARBA00022729"/>
    </source>
</evidence>
<feature type="chain" id="PRO_5003773777" description="non-specific serine/threonine protein kinase" evidence="22">
    <location>
        <begin position="23"/>
        <end position="1036"/>
    </location>
</feature>
<dbReference type="Pfam" id="PF00069">
    <property type="entry name" value="Pkinase"/>
    <property type="match status" value="1"/>
</dbReference>
<organism evidence="24">
    <name type="scientific">Oryza brachyantha</name>
    <name type="common">malo sina</name>
    <dbReference type="NCBI Taxonomy" id="4533"/>
    <lineage>
        <taxon>Eukaryota</taxon>
        <taxon>Viridiplantae</taxon>
        <taxon>Streptophyta</taxon>
        <taxon>Embryophyta</taxon>
        <taxon>Tracheophyta</taxon>
        <taxon>Spermatophyta</taxon>
        <taxon>Magnoliopsida</taxon>
        <taxon>Liliopsida</taxon>
        <taxon>Poales</taxon>
        <taxon>Poaceae</taxon>
        <taxon>BOP clade</taxon>
        <taxon>Oryzoideae</taxon>
        <taxon>Oryzeae</taxon>
        <taxon>Oryzinae</taxon>
        <taxon>Oryza</taxon>
    </lineage>
</organism>
<keyword evidence="25" id="KW-1185">Reference proteome</keyword>
<name>J3MF06_ORYBR</name>
<dbReference type="EC" id="2.7.11.1" evidence="3"/>
<dbReference type="SUPFAM" id="SSF56112">
    <property type="entry name" value="Protein kinase-like (PK-like)"/>
    <property type="match status" value="1"/>
</dbReference>
<comment type="similarity">
    <text evidence="2">Belongs to the protein kinase superfamily. Ser/Thr protein kinase family.</text>
</comment>
<dbReference type="KEGG" id="obr:102719965"/>
<keyword evidence="13 19" id="KW-0067">ATP-binding</keyword>
<keyword evidence="5" id="KW-0723">Serine/threonine-protein kinase</keyword>
<keyword evidence="14 21" id="KW-1133">Transmembrane helix</keyword>
<keyword evidence="7" id="KW-0808">Transferase</keyword>
<dbReference type="FunFam" id="3.80.10.10:FF:000228">
    <property type="entry name" value="Leucine-rich repeat receptor-like serine/threonine-protein kinase BAM1"/>
    <property type="match status" value="1"/>
</dbReference>
<evidence type="ECO:0000256" key="20">
    <source>
        <dbReference type="SAM" id="MobiDB-lite"/>
    </source>
</evidence>
<dbReference type="InterPro" id="IPR001611">
    <property type="entry name" value="Leu-rich_rpt"/>
</dbReference>
<comment type="catalytic activity">
    <reaction evidence="18">
        <text>L-seryl-[protein] + ATP = O-phospho-L-seryl-[protein] + ADP + H(+)</text>
        <dbReference type="Rhea" id="RHEA:17989"/>
        <dbReference type="Rhea" id="RHEA-COMP:9863"/>
        <dbReference type="Rhea" id="RHEA-COMP:11604"/>
        <dbReference type="ChEBI" id="CHEBI:15378"/>
        <dbReference type="ChEBI" id="CHEBI:29999"/>
        <dbReference type="ChEBI" id="CHEBI:30616"/>
        <dbReference type="ChEBI" id="CHEBI:83421"/>
        <dbReference type="ChEBI" id="CHEBI:456216"/>
        <dbReference type="EC" id="2.7.11.1"/>
    </reaction>
</comment>
<keyword evidence="9 22" id="KW-0732">Signal</keyword>
<evidence type="ECO:0000256" key="14">
    <source>
        <dbReference type="ARBA" id="ARBA00022989"/>
    </source>
</evidence>
<dbReference type="SUPFAM" id="SSF52058">
    <property type="entry name" value="L domain-like"/>
    <property type="match status" value="1"/>
</dbReference>
<dbReference type="PRINTS" id="PR00019">
    <property type="entry name" value="LEURICHRPT"/>
</dbReference>
<dbReference type="RefSeq" id="XP_006656162.1">
    <property type="nucleotide sequence ID" value="XM_006656099.3"/>
</dbReference>
<evidence type="ECO:0000259" key="23">
    <source>
        <dbReference type="PROSITE" id="PS50011"/>
    </source>
</evidence>
<dbReference type="FunFam" id="3.80.10.10:FF:000041">
    <property type="entry name" value="LRR receptor-like serine/threonine-protein kinase ERECTA"/>
    <property type="match status" value="1"/>
</dbReference>
<dbReference type="InterPro" id="IPR003591">
    <property type="entry name" value="Leu-rich_rpt_typical-subtyp"/>
</dbReference>
<dbReference type="Gene3D" id="3.80.10.10">
    <property type="entry name" value="Ribonuclease Inhibitor"/>
    <property type="match status" value="4"/>
</dbReference>
<evidence type="ECO:0000256" key="11">
    <source>
        <dbReference type="ARBA" id="ARBA00022741"/>
    </source>
</evidence>
<evidence type="ECO:0000256" key="16">
    <source>
        <dbReference type="ARBA" id="ARBA00023180"/>
    </source>
</evidence>
<evidence type="ECO:0000256" key="3">
    <source>
        <dbReference type="ARBA" id="ARBA00012513"/>
    </source>
</evidence>
<dbReference type="SUPFAM" id="SSF52047">
    <property type="entry name" value="RNI-like"/>
    <property type="match status" value="1"/>
</dbReference>